<comment type="caution">
    <text evidence="2">The sequence shown here is derived from an EMBL/GenBank/DDBJ whole genome shotgun (WGS) entry which is preliminary data.</text>
</comment>
<dbReference type="Proteomes" id="UP000624244">
    <property type="component" value="Unassembled WGS sequence"/>
</dbReference>
<protein>
    <submittedName>
        <fullName evidence="2">Uncharacterized protein</fullName>
    </submittedName>
</protein>
<evidence type="ECO:0000313" key="2">
    <source>
        <dbReference type="EMBL" id="KAF5848861.1"/>
    </source>
</evidence>
<proteinExistence type="predicted"/>
<gene>
    <name evidence="2" type="ORF">GGP41_010031</name>
</gene>
<organism evidence="2 3">
    <name type="scientific">Cochliobolus sativus</name>
    <name type="common">Common root rot and spot blotch fungus</name>
    <name type="synonym">Bipolaris sorokiniana</name>
    <dbReference type="NCBI Taxonomy" id="45130"/>
    <lineage>
        <taxon>Eukaryota</taxon>
        <taxon>Fungi</taxon>
        <taxon>Dikarya</taxon>
        <taxon>Ascomycota</taxon>
        <taxon>Pezizomycotina</taxon>
        <taxon>Dothideomycetes</taxon>
        <taxon>Pleosporomycetidae</taxon>
        <taxon>Pleosporales</taxon>
        <taxon>Pleosporineae</taxon>
        <taxon>Pleosporaceae</taxon>
        <taxon>Bipolaris</taxon>
    </lineage>
</organism>
<feature type="compositionally biased region" description="Basic and acidic residues" evidence="1">
    <location>
        <begin position="9"/>
        <end position="20"/>
    </location>
</feature>
<sequence>MAANMVKKGMNEKPGRDKATQQRGYMFGLKATHTLEIGVACHYRGHYIYAYPSSVPIDPILFATKTGVNVAGIKRSCASAHDPCDSGLVDKSRIHALERSCFHEREVQREHMKKMKKRRLDMKDEAVQAAYERISDMVQRLLDPKHSQFWEQPLGNGLYLMQLRKVFHLLVRLNAKSGFEYKHASILFTRDNIVVENSNDTKSANNSERTDDTENGVLVEFIEPENPVFQQRATSVLFASAQEKLSRLPSPTLDEQQRNIYIDRSDIAIWSAGGGCGLQSDFSSCDEIEGPVRRRPRVQTRGEGAPLVAIDTNSCDCRERKSQLPTAFVGSRATAEEYEAALTTIPAARRCDPRLPGQTGPLLLFNQTLAIAEGVKLA</sequence>
<dbReference type="AlphaFoldDB" id="A0A8H5ZEP6"/>
<accession>A0A8H5ZEP6</accession>
<reference evidence="2" key="1">
    <citation type="submission" date="2019-11" db="EMBL/GenBank/DDBJ databases">
        <title>Bipolaris sorokiniana Genome sequencing.</title>
        <authorList>
            <person name="Wang H."/>
        </authorList>
    </citation>
    <scope>NUCLEOTIDE SEQUENCE</scope>
</reference>
<name>A0A8H5ZEP6_COCSA</name>
<evidence type="ECO:0000313" key="3">
    <source>
        <dbReference type="Proteomes" id="UP000624244"/>
    </source>
</evidence>
<dbReference type="EMBL" id="WNKQ01000010">
    <property type="protein sequence ID" value="KAF5848861.1"/>
    <property type="molecule type" value="Genomic_DNA"/>
</dbReference>
<feature type="region of interest" description="Disordered" evidence="1">
    <location>
        <begin position="1"/>
        <end position="20"/>
    </location>
</feature>
<evidence type="ECO:0000256" key="1">
    <source>
        <dbReference type="SAM" id="MobiDB-lite"/>
    </source>
</evidence>